<comment type="subcellular location">
    <subcellularLocation>
        <location evidence="1">Cell membrane</location>
        <topology evidence="1">Multi-pass membrane protein</topology>
    </subcellularLocation>
</comment>
<keyword evidence="3" id="KW-1003">Cell membrane</keyword>
<evidence type="ECO:0000313" key="9">
    <source>
        <dbReference type="EMBL" id="MCT2043140.1"/>
    </source>
</evidence>
<gene>
    <name evidence="9" type="ORF">M3D15_07325</name>
</gene>
<feature type="domain" description="ABC3 transporter permease C-terminal" evidence="8">
    <location>
        <begin position="242"/>
        <end position="353"/>
    </location>
</feature>
<dbReference type="Pfam" id="PF02687">
    <property type="entry name" value="FtsX"/>
    <property type="match status" value="1"/>
</dbReference>
<evidence type="ECO:0000259" key="8">
    <source>
        <dbReference type="Pfam" id="PF02687"/>
    </source>
</evidence>
<name>A0ABT2HYE7_9MICO</name>
<accession>A0ABT2HYE7</accession>
<comment type="caution">
    <text evidence="9">The sequence shown here is derived from an EMBL/GenBank/DDBJ whole genome shotgun (WGS) entry which is preliminary data.</text>
</comment>
<evidence type="ECO:0000256" key="7">
    <source>
        <dbReference type="SAM" id="Phobius"/>
    </source>
</evidence>
<keyword evidence="4 7" id="KW-0812">Transmembrane</keyword>
<keyword evidence="2" id="KW-0813">Transport</keyword>
<dbReference type="InterPro" id="IPR003838">
    <property type="entry name" value="ABC3_permease_C"/>
</dbReference>
<protein>
    <submittedName>
        <fullName evidence="9">ABC transporter permease</fullName>
    </submittedName>
</protein>
<keyword evidence="10" id="KW-1185">Reference proteome</keyword>
<feature type="transmembrane region" description="Helical" evidence="7">
    <location>
        <begin position="12"/>
        <end position="39"/>
    </location>
</feature>
<sequence>MFVALREIRAAAGRFALIAGVVALMTLLVGFVSGLAAGLGEKNVSALLASNAEHVVFAMPDGQRESFADSAIDEAVAQQWEAAAPGAVTALGLAQVPLEHGATGSDSAPVTIFGADVALPTAGELPAGAIALDAETADKLGVAQGEQIAAFGAELTVSSIVSRTDHAHMPVAYMTLDTLHSVLDGARQPHAFANVLLIDQDALPAGFDTAALDTHAGTTTTPILPALLAIESFKSELGSLGLMVLMLMGASVLVVGVFFLVWTMQRRGDIAVLKALGAPTAWVARDALAQAALVLAAGVIVGGIAVFALGSAASGSVPFLVSWWTLGLPSLGMFIAGLLGALVSLRQVTNADPLTALQNA</sequence>
<dbReference type="RefSeq" id="WP_260104397.1">
    <property type="nucleotide sequence ID" value="NZ_JALXSQ010000027.1"/>
</dbReference>
<evidence type="ECO:0000313" key="10">
    <source>
        <dbReference type="Proteomes" id="UP001525379"/>
    </source>
</evidence>
<keyword evidence="6 7" id="KW-0472">Membrane</keyword>
<evidence type="ECO:0000256" key="4">
    <source>
        <dbReference type="ARBA" id="ARBA00022692"/>
    </source>
</evidence>
<reference evidence="9 10" key="1">
    <citation type="submission" date="2022-04" db="EMBL/GenBank/DDBJ databases">
        <title>Human microbiome associated bacterial genomes.</title>
        <authorList>
            <person name="Sandstrom S."/>
            <person name="Salamzade R."/>
            <person name="Kalan L.R."/>
        </authorList>
    </citation>
    <scope>NUCLEOTIDE SEQUENCE [LARGE SCALE GENOMIC DNA]</scope>
    <source>
        <strain evidence="10">p3-SID1799</strain>
    </source>
</reference>
<dbReference type="InterPro" id="IPR051125">
    <property type="entry name" value="ABC-4/HrtB_transporter"/>
</dbReference>
<dbReference type="EMBL" id="JALXSQ010000027">
    <property type="protein sequence ID" value="MCT2043140.1"/>
    <property type="molecule type" value="Genomic_DNA"/>
</dbReference>
<feature type="transmembrane region" description="Helical" evidence="7">
    <location>
        <begin position="283"/>
        <end position="309"/>
    </location>
</feature>
<organism evidence="9 10">
    <name type="scientific">Pseudoclavibacter albus</name>
    <dbReference type="NCBI Taxonomy" id="272241"/>
    <lineage>
        <taxon>Bacteria</taxon>
        <taxon>Bacillati</taxon>
        <taxon>Actinomycetota</taxon>
        <taxon>Actinomycetes</taxon>
        <taxon>Micrococcales</taxon>
        <taxon>Microbacteriaceae</taxon>
        <taxon>Pseudoclavibacter</taxon>
    </lineage>
</organism>
<dbReference type="PANTHER" id="PTHR43738:SF1">
    <property type="entry name" value="HEMIN TRANSPORT SYSTEM PERMEASE PROTEIN HRTB-RELATED"/>
    <property type="match status" value="1"/>
</dbReference>
<evidence type="ECO:0000256" key="2">
    <source>
        <dbReference type="ARBA" id="ARBA00022448"/>
    </source>
</evidence>
<dbReference type="Proteomes" id="UP001525379">
    <property type="component" value="Unassembled WGS sequence"/>
</dbReference>
<evidence type="ECO:0000256" key="3">
    <source>
        <dbReference type="ARBA" id="ARBA00022475"/>
    </source>
</evidence>
<keyword evidence="5 7" id="KW-1133">Transmembrane helix</keyword>
<dbReference type="PANTHER" id="PTHR43738">
    <property type="entry name" value="ABC TRANSPORTER, MEMBRANE PROTEIN"/>
    <property type="match status" value="1"/>
</dbReference>
<proteinExistence type="predicted"/>
<evidence type="ECO:0000256" key="6">
    <source>
        <dbReference type="ARBA" id="ARBA00023136"/>
    </source>
</evidence>
<feature type="transmembrane region" description="Helical" evidence="7">
    <location>
        <begin position="240"/>
        <end position="262"/>
    </location>
</feature>
<evidence type="ECO:0000256" key="5">
    <source>
        <dbReference type="ARBA" id="ARBA00022989"/>
    </source>
</evidence>
<feature type="transmembrane region" description="Helical" evidence="7">
    <location>
        <begin position="321"/>
        <end position="345"/>
    </location>
</feature>
<evidence type="ECO:0000256" key="1">
    <source>
        <dbReference type="ARBA" id="ARBA00004651"/>
    </source>
</evidence>